<evidence type="ECO:0000256" key="3">
    <source>
        <dbReference type="ARBA" id="ARBA00023054"/>
    </source>
</evidence>
<evidence type="ECO:0000256" key="5">
    <source>
        <dbReference type="SAM" id="Coils"/>
    </source>
</evidence>
<dbReference type="PANTHER" id="PTHR30563">
    <property type="entry name" value="DNA RECOMBINATION PROTEIN RMUC"/>
    <property type="match status" value="1"/>
</dbReference>
<keyword evidence="4" id="KW-0233">DNA recombination</keyword>
<dbReference type="AlphaFoldDB" id="A0AAW7X1U0"/>
<reference evidence="7" key="1">
    <citation type="submission" date="2023-07" db="EMBL/GenBank/DDBJ databases">
        <title>Genome content predicts the carbon catabolic preferences of heterotrophic bacteria.</title>
        <authorList>
            <person name="Gralka M."/>
        </authorList>
    </citation>
    <scope>NUCLEOTIDE SEQUENCE</scope>
    <source>
        <strain evidence="7">I3M17_2</strain>
    </source>
</reference>
<comment type="caution">
    <text evidence="7">The sequence shown here is derived from an EMBL/GenBank/DDBJ whole genome shotgun (WGS) entry which is preliminary data.</text>
</comment>
<sequence length="494" mass="55634">MPLTAVDWMLPALIVSVLALVACVAFLIGARKRLSEVLEAKRTSEDLAGAQLRAEQDKAAAALRELELSQAKLQADLNAALRTISELKVENQDLHKTREEYLQLQVRYQEQSEKRVTEQKLLEETKQALFKEFELAAGKLFDEKKERFESSNKEGLQALLQPFREQITAFNKRVEDVYDKENTQRNQLVGQIIELQKQTQQISAEANNLAAALKNDNKIQGSWGEIVLERLLEQSGLQKGREYDTQKSFSSADGSRFRPDVIVHLPDEKDIVIDSKVSLVDYERYCSAENQAEKDIALKAHVDSVRAHVKGLSLKQYENLEGIRTLDFVFVFVPVEAAYIVAIQSSPTLFKEAYDRNIVIVSPSSLMVALRTVETIWRYEKQNANAEQIAASAGKLYDQFALFVESLEEVGKNLDRTQDAFGKAKKRLTEGRGNLLRKIDGLKELGAKTSRRLPEAYRVDQDDEETESVSPKKAVKGQIGLLVKDTEASTEGEV</sequence>
<dbReference type="RefSeq" id="WP_303491324.1">
    <property type="nucleotide sequence ID" value="NZ_JAUOPB010000003.1"/>
</dbReference>
<proteinExistence type="inferred from homology"/>
<dbReference type="Pfam" id="PF02646">
    <property type="entry name" value="RmuC"/>
    <property type="match status" value="1"/>
</dbReference>
<evidence type="ECO:0000256" key="4">
    <source>
        <dbReference type="ARBA" id="ARBA00023172"/>
    </source>
</evidence>
<keyword evidence="6" id="KW-1133">Transmembrane helix</keyword>
<name>A0AAW7X1U0_9GAMM</name>
<feature type="coiled-coil region" evidence="5">
    <location>
        <begin position="52"/>
        <end position="114"/>
    </location>
</feature>
<comment type="function">
    <text evidence="1">Involved in DNA recombination.</text>
</comment>
<feature type="transmembrane region" description="Helical" evidence="6">
    <location>
        <begin position="12"/>
        <end position="30"/>
    </location>
</feature>
<keyword evidence="3 5" id="KW-0175">Coiled coil</keyword>
<evidence type="ECO:0000256" key="2">
    <source>
        <dbReference type="ARBA" id="ARBA00009840"/>
    </source>
</evidence>
<accession>A0AAW7X1U0</accession>
<keyword evidence="6" id="KW-0812">Transmembrane</keyword>
<dbReference type="InterPro" id="IPR003798">
    <property type="entry name" value="DNA_recombination_RmuC"/>
</dbReference>
<evidence type="ECO:0000313" key="8">
    <source>
        <dbReference type="Proteomes" id="UP001169760"/>
    </source>
</evidence>
<organism evidence="7 8">
    <name type="scientific">Saccharophagus degradans</name>
    <dbReference type="NCBI Taxonomy" id="86304"/>
    <lineage>
        <taxon>Bacteria</taxon>
        <taxon>Pseudomonadati</taxon>
        <taxon>Pseudomonadota</taxon>
        <taxon>Gammaproteobacteria</taxon>
        <taxon>Cellvibrionales</taxon>
        <taxon>Cellvibrionaceae</taxon>
        <taxon>Saccharophagus</taxon>
    </lineage>
</organism>
<protein>
    <submittedName>
        <fullName evidence="7">DNA recombination protein RmuC</fullName>
    </submittedName>
</protein>
<dbReference type="GO" id="GO:0006310">
    <property type="term" value="P:DNA recombination"/>
    <property type="evidence" value="ECO:0007669"/>
    <property type="project" value="UniProtKB-KW"/>
</dbReference>
<keyword evidence="6" id="KW-0472">Membrane</keyword>
<dbReference type="PANTHER" id="PTHR30563:SF0">
    <property type="entry name" value="DNA RECOMBINATION PROTEIN RMUC"/>
    <property type="match status" value="1"/>
</dbReference>
<feature type="coiled-coil region" evidence="5">
    <location>
        <begin position="178"/>
        <end position="215"/>
    </location>
</feature>
<dbReference type="EMBL" id="JAUOPB010000003">
    <property type="protein sequence ID" value="MDO6421710.1"/>
    <property type="molecule type" value="Genomic_DNA"/>
</dbReference>
<evidence type="ECO:0000256" key="1">
    <source>
        <dbReference type="ARBA" id="ARBA00003416"/>
    </source>
</evidence>
<dbReference type="Proteomes" id="UP001169760">
    <property type="component" value="Unassembled WGS sequence"/>
</dbReference>
<evidence type="ECO:0000313" key="7">
    <source>
        <dbReference type="EMBL" id="MDO6421710.1"/>
    </source>
</evidence>
<evidence type="ECO:0000256" key="6">
    <source>
        <dbReference type="SAM" id="Phobius"/>
    </source>
</evidence>
<gene>
    <name evidence="7" type="primary">rmuC</name>
    <name evidence="7" type="ORF">Q4521_04420</name>
</gene>
<comment type="similarity">
    <text evidence="2">Belongs to the RmuC family.</text>
</comment>